<dbReference type="GeneID" id="118409881"/>
<protein>
    <submittedName>
        <fullName evidence="4">Uncharacterized protein LOC118409881</fullName>
    </submittedName>
</protein>
<dbReference type="AlphaFoldDB" id="A0A9J7MHC8"/>
<evidence type="ECO:0000313" key="4">
    <source>
        <dbReference type="RefSeq" id="XP_035667146.1"/>
    </source>
</evidence>
<keyword evidence="2" id="KW-1133">Transmembrane helix</keyword>
<gene>
    <name evidence="4" type="primary">LOC118409881</name>
</gene>
<feature type="transmembrane region" description="Helical" evidence="2">
    <location>
        <begin position="165"/>
        <end position="188"/>
    </location>
</feature>
<dbReference type="OrthoDB" id="10023192at2759"/>
<sequence length="300" mass="33473">MQATMVNFLELLPVVLVSIVIATFITRESHNGGLRWMDSNHKGRFAMTGPEGSEEDGQRSQEKPGNVSTDGDLVLVVTINITKGRETGFTVSSAPDRDALEAESTGGLNAYEATTIQAREQTVLCHSDTHRWTGLLGTVFNSIITPIVWKPCCSLFHLGFISLKIGFCCAYLFVISAVILLCISTAFRESKLSNKLIQNYFLPTITGMLVYLLGVLVLYAILPVTCMSLVVVYRSITNWFPKMRLTSEETIARCTVELPLRVLSLALAQTMKKRTPAHFVNVNPQYQQQHLHFRRNRRCG</sequence>
<name>A0A9J7MHC8_BRAFL</name>
<evidence type="ECO:0000256" key="2">
    <source>
        <dbReference type="SAM" id="Phobius"/>
    </source>
</evidence>
<feature type="region of interest" description="Disordered" evidence="1">
    <location>
        <begin position="39"/>
        <end position="69"/>
    </location>
</feature>
<dbReference type="OMA" id="RSITNWF"/>
<feature type="transmembrane region" description="Helical" evidence="2">
    <location>
        <begin position="6"/>
        <end position="25"/>
    </location>
</feature>
<reference evidence="4" key="2">
    <citation type="submission" date="2025-08" db="UniProtKB">
        <authorList>
            <consortium name="RefSeq"/>
        </authorList>
    </citation>
    <scope>IDENTIFICATION</scope>
    <source>
        <strain evidence="4">S238N-H82</strain>
        <tissue evidence="4">Testes</tissue>
    </source>
</reference>
<dbReference type="KEGG" id="bfo:118409881"/>
<keyword evidence="2" id="KW-0812">Transmembrane</keyword>
<evidence type="ECO:0000256" key="1">
    <source>
        <dbReference type="SAM" id="MobiDB-lite"/>
    </source>
</evidence>
<keyword evidence="3" id="KW-1185">Reference proteome</keyword>
<keyword evidence="2" id="KW-0472">Membrane</keyword>
<feature type="transmembrane region" description="Helical" evidence="2">
    <location>
        <begin position="208"/>
        <end position="233"/>
    </location>
</feature>
<dbReference type="Proteomes" id="UP000001554">
    <property type="component" value="Chromosome 2"/>
</dbReference>
<accession>A0A9J7MHC8</accession>
<dbReference type="RefSeq" id="XP_035667146.1">
    <property type="nucleotide sequence ID" value="XM_035811253.1"/>
</dbReference>
<proteinExistence type="predicted"/>
<evidence type="ECO:0000313" key="3">
    <source>
        <dbReference type="Proteomes" id="UP000001554"/>
    </source>
</evidence>
<reference evidence="3" key="1">
    <citation type="journal article" date="2020" name="Nat. Ecol. Evol.">
        <title>Deeply conserved synteny resolves early events in vertebrate evolution.</title>
        <authorList>
            <person name="Simakov O."/>
            <person name="Marletaz F."/>
            <person name="Yue J.X."/>
            <person name="O'Connell B."/>
            <person name="Jenkins J."/>
            <person name="Brandt A."/>
            <person name="Calef R."/>
            <person name="Tung C.H."/>
            <person name="Huang T.K."/>
            <person name="Schmutz J."/>
            <person name="Satoh N."/>
            <person name="Yu J.K."/>
            <person name="Putnam N.H."/>
            <person name="Green R.E."/>
            <person name="Rokhsar D.S."/>
        </authorList>
    </citation>
    <scope>NUCLEOTIDE SEQUENCE [LARGE SCALE GENOMIC DNA]</scope>
    <source>
        <strain evidence="3">S238N-H82</strain>
    </source>
</reference>
<organism evidence="3 4">
    <name type="scientific">Branchiostoma floridae</name>
    <name type="common">Florida lancelet</name>
    <name type="synonym">Amphioxus</name>
    <dbReference type="NCBI Taxonomy" id="7739"/>
    <lineage>
        <taxon>Eukaryota</taxon>
        <taxon>Metazoa</taxon>
        <taxon>Chordata</taxon>
        <taxon>Cephalochordata</taxon>
        <taxon>Leptocardii</taxon>
        <taxon>Amphioxiformes</taxon>
        <taxon>Branchiostomatidae</taxon>
        <taxon>Branchiostoma</taxon>
    </lineage>
</organism>